<feature type="compositionally biased region" description="Gly residues" evidence="6">
    <location>
        <begin position="413"/>
        <end position="424"/>
    </location>
</feature>
<feature type="compositionally biased region" description="Low complexity" evidence="6">
    <location>
        <begin position="223"/>
        <end position="239"/>
    </location>
</feature>
<evidence type="ECO:0000313" key="10">
    <source>
        <dbReference type="WBParaSite" id="SPAL_0001718100.1"/>
    </source>
</evidence>
<dbReference type="Pfam" id="PF00270">
    <property type="entry name" value="DEAD"/>
    <property type="match status" value="1"/>
</dbReference>
<reference evidence="10" key="1">
    <citation type="submission" date="2017-02" db="UniProtKB">
        <authorList>
            <consortium name="WormBaseParasite"/>
        </authorList>
    </citation>
    <scope>IDENTIFICATION</scope>
</reference>
<feature type="compositionally biased region" description="Polar residues" evidence="6">
    <location>
        <begin position="176"/>
        <end position="187"/>
    </location>
</feature>
<feature type="compositionally biased region" description="Gly residues" evidence="6">
    <location>
        <begin position="240"/>
        <end position="249"/>
    </location>
</feature>
<feature type="compositionally biased region" description="Polar residues" evidence="6">
    <location>
        <begin position="44"/>
        <end position="65"/>
    </location>
</feature>
<dbReference type="GO" id="GO:0003676">
    <property type="term" value="F:nucleic acid binding"/>
    <property type="evidence" value="ECO:0007669"/>
    <property type="project" value="InterPro"/>
</dbReference>
<dbReference type="PROSITE" id="PS51192">
    <property type="entry name" value="HELICASE_ATP_BIND_1"/>
    <property type="match status" value="1"/>
</dbReference>
<evidence type="ECO:0000256" key="2">
    <source>
        <dbReference type="ARBA" id="ARBA00022741"/>
    </source>
</evidence>
<accession>A0A0N5CH59</accession>
<dbReference type="WBParaSite" id="SPAL_0001718100.1">
    <property type="protein sequence ID" value="SPAL_0001718100.1"/>
    <property type="gene ID" value="SPAL_0001718100"/>
</dbReference>
<dbReference type="SMART" id="SM00490">
    <property type="entry name" value="HELICc"/>
    <property type="match status" value="1"/>
</dbReference>
<name>A0A0N5CH59_STREA</name>
<organism evidence="9 10">
    <name type="scientific">Strongyloides papillosus</name>
    <name type="common">Intestinal threadworm</name>
    <dbReference type="NCBI Taxonomy" id="174720"/>
    <lineage>
        <taxon>Eukaryota</taxon>
        <taxon>Metazoa</taxon>
        <taxon>Ecdysozoa</taxon>
        <taxon>Nematoda</taxon>
        <taxon>Chromadorea</taxon>
        <taxon>Rhabditida</taxon>
        <taxon>Tylenchina</taxon>
        <taxon>Panagrolaimomorpha</taxon>
        <taxon>Strongyloidoidea</taxon>
        <taxon>Strongyloididae</taxon>
        <taxon>Strongyloides</taxon>
    </lineage>
</organism>
<dbReference type="SUPFAM" id="SSF52540">
    <property type="entry name" value="P-loop containing nucleoside triphosphate hydrolases"/>
    <property type="match status" value="1"/>
</dbReference>
<dbReference type="PANTHER" id="PTHR47958">
    <property type="entry name" value="ATP-DEPENDENT RNA HELICASE DBP3"/>
    <property type="match status" value="1"/>
</dbReference>
<feature type="compositionally biased region" description="Polar residues" evidence="6">
    <location>
        <begin position="27"/>
        <end position="36"/>
    </location>
</feature>
<dbReference type="InterPro" id="IPR000629">
    <property type="entry name" value="RNA-helicase_DEAD-box_CS"/>
</dbReference>
<evidence type="ECO:0000259" key="7">
    <source>
        <dbReference type="PROSITE" id="PS51192"/>
    </source>
</evidence>
<sequence>MSKRGGFGTGGSGDPFASFNSFVQALPTKNKSSSTPFGGDNESKGPSTSFNTEQFSNESTNQGNDFNKENDVNNDSSSFSFPAPSSGGRGGFSSPHNEETSGRGGFGGPARGRGGFNSGHTSISGFGSTSSEEPSGHSAFGSSTRGRGVFGSTSSDEPSGHSAFGSSTRGRGAFGSGNNEEPSAPSNFGTSGRGRGAFGSSGNEESSRPSNFGASGRGGRGAFGSSNSEESSRPSNFGASGRGGRGGFGSSNSEESSAPSNFGTSGRGRRGAFGSSYNNEEPSRPSNFGTSGRGGRGAFGSSNNEESSRPSNFGTSGRGGRGAFGSSNNEESSGPSNFGASGRGSGAFGSSGDDESSRPSNLGFSGRGGRGASNNEDSTGPSNFGTSGRGGRGAFGSSHDNEESSRPSNFGSSGRGGRGGGYSGGMSRPHNNEDSGDVTDFLGNMGSAPPRTPASHVPIDRSIDVLLEEDQRNNVYYSEIADQDDEIDVEGAKYQIKFETWADCEFSKPLMANIKLTGYAKPRNIQAFTMPQIVNGFDIKGQAETGSGKTAAFLLPIIDDLINNEYERKPRCPIAIIVSPTRELALQTHEQGRKFCNNTGVTVAKCYGQYKISENIAEIERGCDILSATPGRLKSFVQNGDISLECLKYFVLDEADELFGGSFVDTIREILMVGGAPPKDQRLNMLFSATFPSGINELADELLREGYVTIVNRCKNGANKKVTHEIIEVDRNAKNTTVCDMLLKEKEEAEANNGTLKRTLVFVSRKQQADMLSMFFNERGINALSLNGDRPQKLREEALNNFRAHKISVLVTTDVCARGIDIKDLDHVINVDLPNEFVTFVHRVGRTGRVREGFATSFYDPSVDYNLKGELVGLLRLHNKEVPAFLQ</sequence>
<keyword evidence="4" id="KW-0347">Helicase</keyword>
<dbReference type="InterPro" id="IPR001650">
    <property type="entry name" value="Helicase_C-like"/>
</dbReference>
<dbReference type="AlphaFoldDB" id="A0A0N5CH59"/>
<dbReference type="GO" id="GO:0043186">
    <property type="term" value="C:P granule"/>
    <property type="evidence" value="ECO:0007669"/>
    <property type="project" value="UniProtKB-ARBA"/>
</dbReference>
<dbReference type="InterPro" id="IPR011545">
    <property type="entry name" value="DEAD/DEAH_box_helicase_dom"/>
</dbReference>
<evidence type="ECO:0000259" key="8">
    <source>
        <dbReference type="PROSITE" id="PS51194"/>
    </source>
</evidence>
<feature type="compositionally biased region" description="Low complexity" evidence="6">
    <location>
        <begin position="324"/>
        <end position="340"/>
    </location>
</feature>
<feature type="domain" description="Helicase C-terminal" evidence="8">
    <location>
        <begin position="737"/>
        <end position="887"/>
    </location>
</feature>
<dbReference type="EC" id="3.6.4.13" evidence="1"/>
<dbReference type="SMART" id="SM00487">
    <property type="entry name" value="DEXDc"/>
    <property type="match status" value="1"/>
</dbReference>
<dbReference type="STRING" id="174720.A0A0N5CH59"/>
<keyword evidence="2" id="KW-0547">Nucleotide-binding</keyword>
<dbReference type="Pfam" id="PF00271">
    <property type="entry name" value="Helicase_C"/>
    <property type="match status" value="1"/>
</dbReference>
<dbReference type="GO" id="GO:0016787">
    <property type="term" value="F:hydrolase activity"/>
    <property type="evidence" value="ECO:0007669"/>
    <property type="project" value="UniProtKB-KW"/>
</dbReference>
<evidence type="ECO:0000256" key="5">
    <source>
        <dbReference type="ARBA" id="ARBA00022840"/>
    </source>
</evidence>
<dbReference type="Proteomes" id="UP000046392">
    <property type="component" value="Unplaced"/>
</dbReference>
<feature type="region of interest" description="Disordered" evidence="6">
    <location>
        <begin position="27"/>
        <end position="457"/>
    </location>
</feature>
<dbReference type="Gene3D" id="3.40.50.300">
    <property type="entry name" value="P-loop containing nucleotide triphosphate hydrolases"/>
    <property type="match status" value="2"/>
</dbReference>
<dbReference type="GO" id="GO:0003724">
    <property type="term" value="F:RNA helicase activity"/>
    <property type="evidence" value="ECO:0007669"/>
    <property type="project" value="UniProtKB-EC"/>
</dbReference>
<protein>
    <recommendedName>
        <fullName evidence="1">RNA helicase</fullName>
        <ecNumber evidence="1">3.6.4.13</ecNumber>
    </recommendedName>
</protein>
<evidence type="ECO:0000256" key="1">
    <source>
        <dbReference type="ARBA" id="ARBA00012552"/>
    </source>
</evidence>
<evidence type="ECO:0000256" key="6">
    <source>
        <dbReference type="SAM" id="MobiDB-lite"/>
    </source>
</evidence>
<feature type="compositionally biased region" description="Gly residues" evidence="6">
    <location>
        <begin position="102"/>
        <end position="117"/>
    </location>
</feature>
<evidence type="ECO:0000313" key="9">
    <source>
        <dbReference type="Proteomes" id="UP000046392"/>
    </source>
</evidence>
<feature type="compositionally biased region" description="Polar residues" evidence="6">
    <location>
        <begin position="372"/>
        <end position="381"/>
    </location>
</feature>
<feature type="domain" description="Helicase ATP-binding" evidence="7">
    <location>
        <begin position="530"/>
        <end position="709"/>
    </location>
</feature>
<dbReference type="CDD" id="cd18787">
    <property type="entry name" value="SF2_C_DEAD"/>
    <property type="match status" value="1"/>
</dbReference>
<proteinExistence type="predicted"/>
<feature type="compositionally biased region" description="Polar residues" evidence="6">
    <location>
        <begin position="118"/>
        <end position="133"/>
    </location>
</feature>
<dbReference type="PROSITE" id="PS51194">
    <property type="entry name" value="HELICASE_CTER"/>
    <property type="match status" value="1"/>
</dbReference>
<dbReference type="GO" id="GO:0005524">
    <property type="term" value="F:ATP binding"/>
    <property type="evidence" value="ECO:0007669"/>
    <property type="project" value="UniProtKB-KW"/>
</dbReference>
<dbReference type="InterPro" id="IPR027417">
    <property type="entry name" value="P-loop_NTPase"/>
</dbReference>
<feature type="compositionally biased region" description="Low complexity" evidence="6">
    <location>
        <begin position="299"/>
        <end position="315"/>
    </location>
</feature>
<feature type="compositionally biased region" description="Low complexity" evidence="6">
    <location>
        <begin position="76"/>
        <end position="86"/>
    </location>
</feature>
<keyword evidence="3" id="KW-0378">Hydrolase</keyword>
<dbReference type="PROSITE" id="PS00039">
    <property type="entry name" value="DEAD_ATP_HELICASE"/>
    <property type="match status" value="1"/>
</dbReference>
<evidence type="ECO:0000256" key="4">
    <source>
        <dbReference type="ARBA" id="ARBA00022806"/>
    </source>
</evidence>
<evidence type="ECO:0000256" key="3">
    <source>
        <dbReference type="ARBA" id="ARBA00022801"/>
    </source>
</evidence>
<feature type="compositionally biased region" description="Polar residues" evidence="6">
    <location>
        <begin position="140"/>
        <end position="157"/>
    </location>
</feature>
<keyword evidence="5" id="KW-0067">ATP-binding</keyword>
<keyword evidence="9" id="KW-1185">Reference proteome</keyword>
<dbReference type="InterPro" id="IPR014001">
    <property type="entry name" value="Helicase_ATP-bd"/>
</dbReference>